<evidence type="ECO:0000313" key="2">
    <source>
        <dbReference type="EMBL" id="KAH9421664.1"/>
    </source>
</evidence>
<feature type="chain" id="PRO_5045322847" evidence="1">
    <location>
        <begin position="24"/>
        <end position="141"/>
    </location>
</feature>
<dbReference type="Proteomes" id="UP000887458">
    <property type="component" value="Unassembled WGS sequence"/>
</dbReference>
<comment type="caution">
    <text evidence="2">The sequence shown here is derived from an EMBL/GenBank/DDBJ whole genome shotgun (WGS) entry which is preliminary data.</text>
</comment>
<name>A0ABQ8JGF7_DERPT</name>
<proteinExistence type="predicted"/>
<reference evidence="2 3" key="2">
    <citation type="journal article" date="2022" name="Mol. Biol. Evol.">
        <title>Comparative Genomics Reveals Insights into the Divergent Evolution of Astigmatic Mites and Household Pest Adaptations.</title>
        <authorList>
            <person name="Xiong Q."/>
            <person name="Wan A.T."/>
            <person name="Liu X."/>
            <person name="Fung C.S."/>
            <person name="Xiao X."/>
            <person name="Malainual N."/>
            <person name="Hou J."/>
            <person name="Wang L."/>
            <person name="Wang M."/>
            <person name="Yang K.Y."/>
            <person name="Cui Y."/>
            <person name="Leung E.L."/>
            <person name="Nong W."/>
            <person name="Shin S.K."/>
            <person name="Au S.W."/>
            <person name="Jeong K.Y."/>
            <person name="Chew F.T."/>
            <person name="Hui J.H."/>
            <person name="Leung T.F."/>
            <person name="Tungtrongchitr A."/>
            <person name="Zhong N."/>
            <person name="Liu Z."/>
            <person name="Tsui S.K."/>
        </authorList>
    </citation>
    <scope>NUCLEOTIDE SEQUENCE [LARGE SCALE GENOMIC DNA]</scope>
    <source>
        <strain evidence="2">Derp</strain>
    </source>
</reference>
<accession>A0ABQ8JGF7</accession>
<protein>
    <submittedName>
        <fullName evidence="2">Uncharacterized protein</fullName>
    </submittedName>
</protein>
<keyword evidence="3" id="KW-1185">Reference proteome</keyword>
<reference evidence="2 3" key="1">
    <citation type="journal article" date="2018" name="J. Allergy Clin. Immunol.">
        <title>High-quality assembly of Dermatophagoides pteronyssinus genome and transcriptome reveals a wide range of novel allergens.</title>
        <authorList>
            <person name="Liu X.Y."/>
            <person name="Yang K.Y."/>
            <person name="Wang M.Q."/>
            <person name="Kwok J.S."/>
            <person name="Zeng X."/>
            <person name="Yang Z."/>
            <person name="Xiao X.J."/>
            <person name="Lau C.P."/>
            <person name="Li Y."/>
            <person name="Huang Z.M."/>
            <person name="Ba J.G."/>
            <person name="Yim A.K."/>
            <person name="Ouyang C.Y."/>
            <person name="Ngai S.M."/>
            <person name="Chan T.F."/>
            <person name="Leung E.L."/>
            <person name="Liu L."/>
            <person name="Liu Z.G."/>
            <person name="Tsui S.K."/>
        </authorList>
    </citation>
    <scope>NUCLEOTIDE SEQUENCE [LARGE SCALE GENOMIC DNA]</scope>
    <source>
        <strain evidence="2">Derp</strain>
    </source>
</reference>
<dbReference type="EMBL" id="NJHN03000039">
    <property type="protein sequence ID" value="KAH9421664.1"/>
    <property type="molecule type" value="Genomic_DNA"/>
</dbReference>
<keyword evidence="1" id="KW-0732">Signal</keyword>
<gene>
    <name evidence="2" type="ORF">DERP_009069</name>
</gene>
<organism evidence="2 3">
    <name type="scientific">Dermatophagoides pteronyssinus</name>
    <name type="common">European house dust mite</name>
    <dbReference type="NCBI Taxonomy" id="6956"/>
    <lineage>
        <taxon>Eukaryota</taxon>
        <taxon>Metazoa</taxon>
        <taxon>Ecdysozoa</taxon>
        <taxon>Arthropoda</taxon>
        <taxon>Chelicerata</taxon>
        <taxon>Arachnida</taxon>
        <taxon>Acari</taxon>
        <taxon>Acariformes</taxon>
        <taxon>Sarcoptiformes</taxon>
        <taxon>Astigmata</taxon>
        <taxon>Psoroptidia</taxon>
        <taxon>Analgoidea</taxon>
        <taxon>Pyroglyphidae</taxon>
        <taxon>Dermatophagoidinae</taxon>
        <taxon>Dermatophagoides</taxon>
    </lineage>
</organism>
<evidence type="ECO:0000256" key="1">
    <source>
        <dbReference type="SAM" id="SignalP"/>
    </source>
</evidence>
<sequence length="141" mass="15569">MFFIMCWIHFLIVFNDLISKLSSNNDDDVISIDCDDGNDCDVVIDTFATVEKREFVVVVVDDPLDEIIVDDDVDVGSPFFGDKIDDDVDGGDFGGQILSSSLTLLIVDDDIDVVDVVVFTIVPFEFVFAVVDDDDVGVNFV</sequence>
<evidence type="ECO:0000313" key="3">
    <source>
        <dbReference type="Proteomes" id="UP000887458"/>
    </source>
</evidence>
<feature type="signal peptide" evidence="1">
    <location>
        <begin position="1"/>
        <end position="23"/>
    </location>
</feature>